<evidence type="ECO:0000313" key="1">
    <source>
        <dbReference type="EMBL" id="ORL66814.1"/>
    </source>
</evidence>
<evidence type="ECO:0000313" key="2">
    <source>
        <dbReference type="Proteomes" id="UP000193675"/>
    </source>
</evidence>
<dbReference type="OrthoDB" id="7031860at2"/>
<dbReference type="AlphaFoldDB" id="A0A1X1A4F5"/>
<gene>
    <name evidence="1" type="ORF">B7H17_03970</name>
</gene>
<name>A0A1X1A4F5_PSEPU</name>
<dbReference type="RefSeq" id="WP_084854638.1">
    <property type="nucleotide sequence ID" value="NZ_JAOTEI010000005.1"/>
</dbReference>
<proteinExistence type="predicted"/>
<comment type="caution">
    <text evidence="1">The sequence shown here is derived from an EMBL/GenBank/DDBJ whole genome shotgun (WGS) entry which is preliminary data.</text>
</comment>
<dbReference type="Proteomes" id="UP000193675">
    <property type="component" value="Unassembled WGS sequence"/>
</dbReference>
<dbReference type="EMBL" id="NBWC01000005">
    <property type="protein sequence ID" value="ORL66814.1"/>
    <property type="molecule type" value="Genomic_DNA"/>
</dbReference>
<protein>
    <submittedName>
        <fullName evidence="1">Uncharacterized protein</fullName>
    </submittedName>
</protein>
<organism evidence="1 2">
    <name type="scientific">Pseudomonas putida</name>
    <name type="common">Arthrobacter siderocapsulatus</name>
    <dbReference type="NCBI Taxonomy" id="303"/>
    <lineage>
        <taxon>Bacteria</taxon>
        <taxon>Pseudomonadati</taxon>
        <taxon>Pseudomonadota</taxon>
        <taxon>Gammaproteobacteria</taxon>
        <taxon>Pseudomonadales</taxon>
        <taxon>Pseudomonadaceae</taxon>
        <taxon>Pseudomonas</taxon>
    </lineage>
</organism>
<reference evidence="1 2" key="1">
    <citation type="submission" date="2017-04" db="EMBL/GenBank/DDBJ databases">
        <title>Presence of VIM-2 positive Pseudomonas species in chickens and their surrounding environment.</title>
        <authorList>
            <person name="Zhang R."/>
        </authorList>
    </citation>
    <scope>NUCLEOTIDE SEQUENCE [LARGE SCALE GENOMIC DNA]</scope>
    <source>
        <strain evidence="1 2">DZ-C18</strain>
    </source>
</reference>
<accession>A0A1X1A4F5</accession>
<sequence>MDHIDDQTRHKIREWQVRRLEIKDLMAAHPERVLELTKVLDQMEEEHERILGEAEVVSSDKPVVTSPGGFELQLRVSAGNARHLRKLLEMALYELDGVIEADGEAGAGQAREYPGGMSGSLGAYEYALQVAASAEPCAVE</sequence>